<sequence length="105" mass="11693">MIVDGKNYWEGVQHKDTIAQLLSDFAWIGEDISQGLVKESIERTHNILSIDEAFRSRALAFGLERVIAIASILSLLHLMLAQCGEDGFIFFFAMGNPSDYVCGAR</sequence>
<dbReference type="AlphaFoldDB" id="A0A3N4LB82"/>
<proteinExistence type="predicted"/>
<name>A0A3N4LB82_9PEZI</name>
<keyword evidence="2" id="KW-1185">Reference proteome</keyword>
<dbReference type="Proteomes" id="UP000267821">
    <property type="component" value="Unassembled WGS sequence"/>
</dbReference>
<accession>A0A3N4LB82</accession>
<dbReference type="EMBL" id="ML121577">
    <property type="protein sequence ID" value="RPB20130.1"/>
    <property type="molecule type" value="Genomic_DNA"/>
</dbReference>
<evidence type="ECO:0000313" key="2">
    <source>
        <dbReference type="Proteomes" id="UP000267821"/>
    </source>
</evidence>
<gene>
    <name evidence="1" type="ORF">L211DRAFT_574733</name>
</gene>
<dbReference type="InParanoid" id="A0A3N4LB82"/>
<evidence type="ECO:0000313" key="1">
    <source>
        <dbReference type="EMBL" id="RPB20130.1"/>
    </source>
</evidence>
<organism evidence="1 2">
    <name type="scientific">Terfezia boudieri ATCC MYA-4762</name>
    <dbReference type="NCBI Taxonomy" id="1051890"/>
    <lineage>
        <taxon>Eukaryota</taxon>
        <taxon>Fungi</taxon>
        <taxon>Dikarya</taxon>
        <taxon>Ascomycota</taxon>
        <taxon>Pezizomycotina</taxon>
        <taxon>Pezizomycetes</taxon>
        <taxon>Pezizales</taxon>
        <taxon>Pezizaceae</taxon>
        <taxon>Terfezia</taxon>
    </lineage>
</organism>
<reference evidence="1 2" key="1">
    <citation type="journal article" date="2018" name="Nat. Ecol. Evol.">
        <title>Pezizomycetes genomes reveal the molecular basis of ectomycorrhizal truffle lifestyle.</title>
        <authorList>
            <person name="Murat C."/>
            <person name="Payen T."/>
            <person name="Noel B."/>
            <person name="Kuo A."/>
            <person name="Morin E."/>
            <person name="Chen J."/>
            <person name="Kohler A."/>
            <person name="Krizsan K."/>
            <person name="Balestrini R."/>
            <person name="Da Silva C."/>
            <person name="Montanini B."/>
            <person name="Hainaut M."/>
            <person name="Levati E."/>
            <person name="Barry K.W."/>
            <person name="Belfiori B."/>
            <person name="Cichocki N."/>
            <person name="Clum A."/>
            <person name="Dockter R.B."/>
            <person name="Fauchery L."/>
            <person name="Guy J."/>
            <person name="Iotti M."/>
            <person name="Le Tacon F."/>
            <person name="Lindquist E.A."/>
            <person name="Lipzen A."/>
            <person name="Malagnac F."/>
            <person name="Mello A."/>
            <person name="Molinier V."/>
            <person name="Miyauchi S."/>
            <person name="Poulain J."/>
            <person name="Riccioni C."/>
            <person name="Rubini A."/>
            <person name="Sitrit Y."/>
            <person name="Splivallo R."/>
            <person name="Traeger S."/>
            <person name="Wang M."/>
            <person name="Zifcakova L."/>
            <person name="Wipf D."/>
            <person name="Zambonelli A."/>
            <person name="Paolocci F."/>
            <person name="Nowrousian M."/>
            <person name="Ottonello S."/>
            <person name="Baldrian P."/>
            <person name="Spatafora J.W."/>
            <person name="Henrissat B."/>
            <person name="Nagy L.G."/>
            <person name="Aury J.M."/>
            <person name="Wincker P."/>
            <person name="Grigoriev I.V."/>
            <person name="Bonfante P."/>
            <person name="Martin F.M."/>
        </authorList>
    </citation>
    <scope>NUCLEOTIDE SEQUENCE [LARGE SCALE GENOMIC DNA]</scope>
    <source>
        <strain evidence="1 2">ATCC MYA-4762</strain>
    </source>
</reference>
<protein>
    <submittedName>
        <fullName evidence="1">Uncharacterized protein</fullName>
    </submittedName>
</protein>